<dbReference type="PRINTS" id="PR00453">
    <property type="entry name" value="VWFADOMAIN"/>
</dbReference>
<keyword evidence="5 11" id="KW-0732">Signal</keyword>
<organism evidence="17 18">
    <name type="scientific">Tribolium castaneum</name>
    <name type="common">Red flour beetle</name>
    <dbReference type="NCBI Taxonomy" id="7070"/>
    <lineage>
        <taxon>Eukaryota</taxon>
        <taxon>Metazoa</taxon>
        <taxon>Ecdysozoa</taxon>
        <taxon>Arthropoda</taxon>
        <taxon>Hexapoda</taxon>
        <taxon>Insecta</taxon>
        <taxon>Pterygota</taxon>
        <taxon>Neoptera</taxon>
        <taxon>Endopterygota</taxon>
        <taxon>Coleoptera</taxon>
        <taxon>Polyphaga</taxon>
        <taxon>Cucujiformia</taxon>
        <taxon>Tenebrionidae</taxon>
        <taxon>Tenebrionidae incertae sedis</taxon>
        <taxon>Tribolium</taxon>
    </lineage>
</organism>
<dbReference type="Gene3D" id="2.10.25.10">
    <property type="entry name" value="Laminin"/>
    <property type="match status" value="6"/>
</dbReference>
<feature type="disulfide bond" evidence="9">
    <location>
        <begin position="1093"/>
        <end position="1102"/>
    </location>
</feature>
<dbReference type="Pfam" id="PF02494">
    <property type="entry name" value="HYR"/>
    <property type="match status" value="2"/>
</dbReference>
<evidence type="ECO:0000313" key="17">
    <source>
        <dbReference type="EMBL" id="EFA02877.2"/>
    </source>
</evidence>
<dbReference type="GO" id="GO:0005509">
    <property type="term" value="F:calcium ion binding"/>
    <property type="evidence" value="ECO:0007669"/>
    <property type="project" value="InterPro"/>
</dbReference>
<evidence type="ECO:0000259" key="16">
    <source>
        <dbReference type="PROSITE" id="PS51828"/>
    </source>
</evidence>
<feature type="domain" description="Sushi" evidence="15">
    <location>
        <begin position="427"/>
        <end position="497"/>
    </location>
</feature>
<dbReference type="PROSITE" id="PS51828">
    <property type="entry name" value="PTX_2"/>
    <property type="match status" value="1"/>
</dbReference>
<dbReference type="PROSITE" id="PS00022">
    <property type="entry name" value="EGF_1"/>
    <property type="match status" value="5"/>
</dbReference>
<dbReference type="SMART" id="SM00159">
    <property type="entry name" value="PTX"/>
    <property type="match status" value="1"/>
</dbReference>
<dbReference type="GO" id="GO:0007411">
    <property type="term" value="P:axon guidance"/>
    <property type="evidence" value="ECO:0007669"/>
    <property type="project" value="UniProtKB-ARBA"/>
</dbReference>
<dbReference type="InterPro" id="IPR009030">
    <property type="entry name" value="Growth_fac_rcpt_cys_sf"/>
</dbReference>
<dbReference type="SUPFAM" id="SSF57196">
    <property type="entry name" value="EGF/Laminin"/>
    <property type="match status" value="5"/>
</dbReference>
<dbReference type="SUPFAM" id="SSF53300">
    <property type="entry name" value="vWA-like"/>
    <property type="match status" value="1"/>
</dbReference>
<dbReference type="CDD" id="cd01450">
    <property type="entry name" value="vWFA_subfamily_ECM"/>
    <property type="match status" value="1"/>
</dbReference>
<feature type="disulfide bond" evidence="10">
    <location>
        <begin position="397"/>
        <end position="424"/>
    </location>
</feature>
<dbReference type="PRINTS" id="PR00895">
    <property type="entry name" value="PENTAXIN"/>
</dbReference>
<dbReference type="Pfam" id="PF00008">
    <property type="entry name" value="EGF"/>
    <property type="match status" value="3"/>
</dbReference>
<dbReference type="FunFam" id="2.10.70.10:FF:000003">
    <property type="entry name" value="Versican core protein"/>
    <property type="match status" value="1"/>
</dbReference>
<feature type="disulfide bond" evidence="9">
    <location>
        <begin position="1169"/>
        <end position="1178"/>
    </location>
</feature>
<keyword evidence="4 10" id="KW-0768">Sushi</keyword>
<dbReference type="SMART" id="SM00032">
    <property type="entry name" value="CCP"/>
    <property type="match status" value="9"/>
</dbReference>
<dbReference type="Proteomes" id="UP000007266">
    <property type="component" value="Linkage group 4"/>
</dbReference>
<dbReference type="PANTHER" id="PTHR46393:SF7">
    <property type="entry name" value="COMPLEMENT C2"/>
    <property type="match status" value="1"/>
</dbReference>
<dbReference type="Pfam" id="PF07699">
    <property type="entry name" value="Ephrin_rec_like"/>
    <property type="match status" value="3"/>
</dbReference>
<keyword evidence="6" id="KW-0677">Repeat</keyword>
<dbReference type="SMART" id="SM00327">
    <property type="entry name" value="VWA"/>
    <property type="match status" value="1"/>
</dbReference>
<feature type="domain" description="EGF-like" evidence="12">
    <location>
        <begin position="1261"/>
        <end position="1297"/>
    </location>
</feature>
<feature type="disulfide bond" evidence="9">
    <location>
        <begin position="1147"/>
        <end position="1157"/>
    </location>
</feature>
<dbReference type="InterPro" id="IPR013320">
    <property type="entry name" value="ConA-like_dom_sf"/>
</dbReference>
<dbReference type="SUPFAM" id="SSF49899">
    <property type="entry name" value="Concanavalin A-like lectins/glucanases"/>
    <property type="match status" value="1"/>
</dbReference>
<evidence type="ECO:0000259" key="14">
    <source>
        <dbReference type="PROSITE" id="PS50825"/>
    </source>
</evidence>
<feature type="disulfide bond" evidence="10">
    <location>
        <begin position="1791"/>
        <end position="1818"/>
    </location>
</feature>
<feature type="disulfide bond" evidence="9">
    <location>
        <begin position="1287"/>
        <end position="1296"/>
    </location>
</feature>
<dbReference type="InterPro" id="IPR035976">
    <property type="entry name" value="Sushi/SCR/CCP_sf"/>
</dbReference>
<dbReference type="PROSITE" id="PS50234">
    <property type="entry name" value="VWFA"/>
    <property type="match status" value="1"/>
</dbReference>
<dbReference type="PROSITE" id="PS50825">
    <property type="entry name" value="HYR"/>
    <property type="match status" value="2"/>
</dbReference>
<dbReference type="GO" id="GO:0005911">
    <property type="term" value="C:cell-cell junction"/>
    <property type="evidence" value="ECO:0007669"/>
    <property type="project" value="UniProtKB-ARBA"/>
</dbReference>
<keyword evidence="8" id="KW-0325">Glycoprotein</keyword>
<dbReference type="Pfam" id="PF00354">
    <property type="entry name" value="Pentaxin"/>
    <property type="match status" value="1"/>
</dbReference>
<feature type="domain" description="EGF-like" evidence="12">
    <location>
        <begin position="1065"/>
        <end position="1103"/>
    </location>
</feature>
<evidence type="ECO:0000313" key="18">
    <source>
        <dbReference type="Proteomes" id="UP000007266"/>
    </source>
</evidence>
<dbReference type="InterPro" id="IPR001881">
    <property type="entry name" value="EGF-like_Ca-bd_dom"/>
</dbReference>
<name>D1ZZE6_TRICA</name>
<feature type="domain" description="HYR" evidence="14">
    <location>
        <begin position="647"/>
        <end position="727"/>
    </location>
</feature>
<evidence type="ECO:0000256" key="11">
    <source>
        <dbReference type="SAM" id="SignalP"/>
    </source>
</evidence>
<dbReference type="PROSITE" id="PS00289">
    <property type="entry name" value="PTX_1"/>
    <property type="match status" value="1"/>
</dbReference>
<dbReference type="PROSITE" id="PS01186">
    <property type="entry name" value="EGF_2"/>
    <property type="match status" value="4"/>
</dbReference>
<dbReference type="GO" id="GO:0120035">
    <property type="term" value="P:regulation of plasma membrane bounded cell projection organization"/>
    <property type="evidence" value="ECO:0007669"/>
    <property type="project" value="UniProtKB-ARBA"/>
</dbReference>
<dbReference type="GO" id="GO:0016318">
    <property type="term" value="P:ommatidial rotation"/>
    <property type="evidence" value="ECO:0007669"/>
    <property type="project" value="UniProtKB-ARBA"/>
</dbReference>
<evidence type="ECO:0000256" key="2">
    <source>
        <dbReference type="ARBA" id="ARBA00022525"/>
    </source>
</evidence>
<keyword evidence="18" id="KW-1185">Reference proteome</keyword>
<dbReference type="Gene3D" id="3.40.50.410">
    <property type="entry name" value="von Willebrand factor, type A domain"/>
    <property type="match status" value="1"/>
</dbReference>
<dbReference type="PANTHER" id="PTHR46393">
    <property type="entry name" value="SUSHI DOMAIN-CONTAINING PROTEIN"/>
    <property type="match status" value="1"/>
</dbReference>
<dbReference type="InterPro" id="IPR013032">
    <property type="entry name" value="EGF-like_CS"/>
</dbReference>
<dbReference type="GO" id="GO:0032991">
    <property type="term" value="C:protein-containing complex"/>
    <property type="evidence" value="ECO:0007669"/>
    <property type="project" value="UniProtKB-ARBA"/>
</dbReference>
<keyword evidence="2" id="KW-0964">Secreted</keyword>
<feature type="disulfide bond" evidence="9">
    <location>
        <begin position="1249"/>
        <end position="1258"/>
    </location>
</feature>
<feature type="domain" description="HYR" evidence="14">
    <location>
        <begin position="562"/>
        <end position="646"/>
    </location>
</feature>
<dbReference type="CDD" id="cd00033">
    <property type="entry name" value="CCP"/>
    <property type="match status" value="7"/>
</dbReference>
<feature type="domain" description="EGF-like" evidence="12">
    <location>
        <begin position="1143"/>
        <end position="1179"/>
    </location>
</feature>
<evidence type="ECO:0000256" key="3">
    <source>
        <dbReference type="ARBA" id="ARBA00022536"/>
    </source>
</evidence>
<evidence type="ECO:0000256" key="9">
    <source>
        <dbReference type="PROSITE-ProRule" id="PRU00076"/>
    </source>
</evidence>
<protein>
    <submittedName>
        <fullName evidence="17">Sushi, von Willebrand factor type A, EGF and pentraxin domain-containing protein 1-like Protein</fullName>
    </submittedName>
</protein>
<sequence>MHCHYFVTVVVLLTSASANTQKITLETLNNYSEFLNFGVKKIKLPKNSLENSIIKSKVDVLGDIFKKNIETFKNTQKLELIFLIDGSSSVGETNFRSELKFVKKLLSDVTVDYNHTRVAIATFSSSVSKNIDQISDPRKENNKCFLLSKLLSKIEYTGGGTNTLKAFEVAKEIFTQSRNDSEKVLFLITDGFSNGGDPIPLAAELKKDQVKIFTIGIANGNYKELYELASTPGEIYSYLLDSFEEFESLARRALHVDLKSGEYIPLGINSPCANLCDDGDCCDKNALCTCGTTTGHYSCMCKLGYYGTGLKNSCSPCPVGQYSDGLNLCRPCPDMHHTTTPPAFSVENCTCKTGYVPTKDNRCKILKCPKMSTPEHGYFVKKRDCGNVLNSACGVRCEVGYSLVGSSIRLCQKNATWSGDKPSCQVKTCTKLPPPAYGSMICSHSDLGVTYNETEENLPVDTVCTFTCQDGKTLIGSSQRTCLPLARWDGLKTSCKQIKCPKLPPVKNGRVEPKSCTIGKQPYGKKCKISCNPGFVLEGPPEKTCTSNHGLWDSKFESTVCKDKEPPEITCPQNITASTQPGKNFATVSWNHPQVSDNAELEVSVWMKPSIRDVGSYKFQIGETQVTYFAQDAFHNRAKCSFYVIIKDEEPPVIDSCVSPPTYLTNEKGGANITWDEPNILDNSRNVQIKHSHDFGYFPLGTTTVTYTATDASGNRNFCSINITVEEAQCEALLDPIYGHSECSSLNDGMQCVITCQEGYAVPLSQPHETPDDNSTRFMCNNSDSVWYSQEDLMFPECSVTEIPNEIEQNGTVSVESDIDNCNNTEKINDLENDIKITLQETSCEENCTVNTDTTCVDDPEEEKTNIIKRETTDEVPHRRRGKKKRINVKFQVKGKNVNHTQETQNINLGSHNISIHYNKPKFFCPPGFVPRKGRCVQCPKGTFHNTTRNRCQSCPFDTFSDKLGQSLCTPCPKNHSTRKVHSKQIGDCKEQCPPGTHARKKIFRQSRRNPSVTIERATLRPYCRSCHVGFYQSEFGQLRCIPCPKGHTTLAPKATSFRQCVPTAAEMCAKNPSICNAGKCVPSNEFQYTCDCPEGYIGSHCERKTRICDSNPCFNNGICQEVKSNFVCLCPKGFTGQLCEENEEKCLLICLNNGTCHRDEPDDYFCWCPPGYGGETCEIKLNYCSTNICENNSTCVDELNGFKCHCSEGFIGKRCNILPCDYKPCQGNGICVNIMEANATKSSYNCVCPEGYTGKYCAQKIDYCQDSPCLNGGTCSSQTSSFECACPRFFYGKKCEFQRKSDYVLHFQKFSTTDYIRLNGFEQNLTQISACLWLQTKDNFNYGTLLSYATKNYDNAFTLTDYTGLVLYVNNQYAVTDVLLNDGLWHHLCVTWTSHKGLFGLYVDGKMIKSGPGLATGSEIAGGGNMVIGQEQDILGGHFSQSETFVGRMAYFDVWSKQLTVDEIQSHMTDCHEVAFGDVFGWPEAQNHVEGNVKIENSTFCAKCEDPKPVYNGIINIADNVAYYDCYEGFYLSHEAYKEGRKCTKAAKWEGIYEPYCKRVYCGNPGYVRNAYSIGTKYYFGESVTYRCYDGYNLMGNGTIKCTENGTWYPDKPTCVGLQCTAFKKPENSNLTIFADHSYEDFVENESTFDVGTQVEVICDPKSNISGENVITCQENGTWDFEPPKCLNSVTLSCDVAKVPTAPDNGYVILETLYEVGNGTGDTIFYKCRTGYKLLGDNSTSCIIDGYWTEPNITCRPVDCPTPKYHNMVVKTEPDQNGKYHFGNMVKFDCIDGYKIFGDGTIRCLANGRWSRMRAKCSKKSCRKPSVNEATIIVNTS</sequence>
<feature type="domain" description="EGF-like" evidence="12">
    <location>
        <begin position="1181"/>
        <end position="1214"/>
    </location>
</feature>
<dbReference type="SUPFAM" id="SSF57535">
    <property type="entry name" value="Complement control module/SCR domain"/>
    <property type="match status" value="8"/>
</dbReference>
<dbReference type="SMART" id="SM01411">
    <property type="entry name" value="Ephrin_rec_like"/>
    <property type="match status" value="3"/>
</dbReference>
<feature type="chain" id="PRO_5007309941" evidence="11">
    <location>
        <begin position="19"/>
        <end position="1838"/>
    </location>
</feature>
<feature type="disulfide bond" evidence="10">
    <location>
        <begin position="1589"/>
        <end position="1616"/>
    </location>
</feature>
<feature type="domain" description="EGF-like" evidence="12">
    <location>
        <begin position="1105"/>
        <end position="1141"/>
    </location>
</feature>
<evidence type="ECO:0000256" key="1">
    <source>
        <dbReference type="ARBA" id="ARBA00004613"/>
    </source>
</evidence>
<dbReference type="InterPro" id="IPR003410">
    <property type="entry name" value="HYR_dom"/>
</dbReference>
<evidence type="ECO:0000256" key="8">
    <source>
        <dbReference type="ARBA" id="ARBA00023180"/>
    </source>
</evidence>
<dbReference type="InterPro" id="IPR002035">
    <property type="entry name" value="VWF_A"/>
</dbReference>
<comment type="caution">
    <text evidence="9">Lacks conserved residue(s) required for the propagation of feature annotation.</text>
</comment>
<dbReference type="PROSITE" id="PS50923">
    <property type="entry name" value="SUSHI"/>
    <property type="match status" value="8"/>
</dbReference>
<dbReference type="SUPFAM" id="SSF57184">
    <property type="entry name" value="Growth factor receptor domain"/>
    <property type="match status" value="1"/>
</dbReference>
<feature type="domain" description="Sushi" evidence="15">
    <location>
        <begin position="1561"/>
        <end position="1618"/>
    </location>
</feature>
<evidence type="ECO:0000256" key="5">
    <source>
        <dbReference type="ARBA" id="ARBA00022729"/>
    </source>
</evidence>
<dbReference type="eggNOG" id="KOG1217">
    <property type="taxonomic scope" value="Eukaryota"/>
</dbReference>
<reference evidence="17 18" key="1">
    <citation type="journal article" date="2008" name="Nature">
        <title>The genome of the model beetle and pest Tribolium castaneum.</title>
        <authorList>
            <consortium name="Tribolium Genome Sequencing Consortium"/>
            <person name="Richards S."/>
            <person name="Gibbs R.A."/>
            <person name="Weinstock G.M."/>
            <person name="Brown S.J."/>
            <person name="Denell R."/>
            <person name="Beeman R.W."/>
            <person name="Gibbs R."/>
            <person name="Beeman R.W."/>
            <person name="Brown S.J."/>
            <person name="Bucher G."/>
            <person name="Friedrich M."/>
            <person name="Grimmelikhuijzen C.J."/>
            <person name="Klingler M."/>
            <person name="Lorenzen M."/>
            <person name="Richards S."/>
            <person name="Roth S."/>
            <person name="Schroder R."/>
            <person name="Tautz D."/>
            <person name="Zdobnov E.M."/>
            <person name="Muzny D."/>
            <person name="Gibbs R.A."/>
            <person name="Weinstock G.M."/>
            <person name="Attaway T."/>
            <person name="Bell S."/>
            <person name="Buhay C.J."/>
            <person name="Chandrabose M.N."/>
            <person name="Chavez D."/>
            <person name="Clerk-Blankenburg K.P."/>
            <person name="Cree A."/>
            <person name="Dao M."/>
            <person name="Davis C."/>
            <person name="Chacko J."/>
            <person name="Dinh H."/>
            <person name="Dugan-Rocha S."/>
            <person name="Fowler G."/>
            <person name="Garner T.T."/>
            <person name="Garnes J."/>
            <person name="Gnirke A."/>
            <person name="Hawes A."/>
            <person name="Hernandez J."/>
            <person name="Hines S."/>
            <person name="Holder M."/>
            <person name="Hume J."/>
            <person name="Jhangiani S.N."/>
            <person name="Joshi V."/>
            <person name="Khan Z.M."/>
            <person name="Jackson L."/>
            <person name="Kovar C."/>
            <person name="Kowis A."/>
            <person name="Lee S."/>
            <person name="Lewis L.R."/>
            <person name="Margolis J."/>
            <person name="Morgan M."/>
            <person name="Nazareth L.V."/>
            <person name="Nguyen N."/>
            <person name="Okwuonu G."/>
            <person name="Parker D."/>
            <person name="Richards S."/>
            <person name="Ruiz S.J."/>
            <person name="Santibanez J."/>
            <person name="Savard J."/>
            <person name="Scherer S.E."/>
            <person name="Schneider B."/>
            <person name="Sodergren E."/>
            <person name="Tautz D."/>
            <person name="Vattahil S."/>
            <person name="Villasana D."/>
            <person name="White C.S."/>
            <person name="Wright R."/>
            <person name="Park Y."/>
            <person name="Beeman R.W."/>
            <person name="Lord J."/>
            <person name="Oppert B."/>
            <person name="Lorenzen M."/>
            <person name="Brown S."/>
            <person name="Wang L."/>
            <person name="Savard J."/>
            <person name="Tautz D."/>
            <person name="Richards S."/>
            <person name="Weinstock G."/>
            <person name="Gibbs R.A."/>
            <person name="Liu Y."/>
            <person name="Worley K."/>
            <person name="Weinstock G."/>
            <person name="Elsik C.G."/>
            <person name="Reese J.T."/>
            <person name="Elhaik E."/>
            <person name="Landan G."/>
            <person name="Graur D."/>
            <person name="Arensburger P."/>
            <person name="Atkinson P."/>
            <person name="Beeman R.W."/>
            <person name="Beidler J."/>
            <person name="Brown S.J."/>
            <person name="Demuth J.P."/>
            <person name="Drury D.W."/>
            <person name="Du Y.Z."/>
            <person name="Fujiwara H."/>
            <person name="Lorenzen M."/>
            <person name="Maselli V."/>
            <person name="Osanai M."/>
            <person name="Park Y."/>
            <person name="Robertson H.M."/>
            <person name="Tu Z."/>
            <person name="Wang J.J."/>
            <person name="Wang S."/>
            <person name="Richards S."/>
            <person name="Song H."/>
            <person name="Zhang L."/>
            <person name="Sodergren E."/>
            <person name="Werner D."/>
            <person name="Stanke M."/>
            <person name="Morgenstern B."/>
            <person name="Solovyev V."/>
            <person name="Kosarev P."/>
            <person name="Brown G."/>
            <person name="Chen H.C."/>
            <person name="Ermolaeva O."/>
            <person name="Hlavina W."/>
            <person name="Kapustin Y."/>
            <person name="Kiryutin B."/>
            <person name="Kitts P."/>
            <person name="Maglott D."/>
            <person name="Pruitt K."/>
            <person name="Sapojnikov V."/>
            <person name="Souvorov A."/>
            <person name="Mackey A.J."/>
            <person name="Waterhouse R.M."/>
            <person name="Wyder S."/>
            <person name="Zdobnov E.M."/>
            <person name="Zdobnov E.M."/>
            <person name="Wyder S."/>
            <person name="Kriventseva E.V."/>
            <person name="Kadowaki T."/>
            <person name="Bork P."/>
            <person name="Aranda M."/>
            <person name="Bao R."/>
            <person name="Beermann A."/>
            <person name="Berns N."/>
            <person name="Bolognesi R."/>
            <person name="Bonneton F."/>
            <person name="Bopp D."/>
            <person name="Brown S.J."/>
            <person name="Bucher G."/>
            <person name="Butts T."/>
            <person name="Chaumot A."/>
            <person name="Denell R.E."/>
            <person name="Ferrier D.E."/>
            <person name="Friedrich M."/>
            <person name="Gordon C.M."/>
            <person name="Jindra M."/>
            <person name="Klingler M."/>
            <person name="Lan Q."/>
            <person name="Lattorff H.M."/>
            <person name="Laudet V."/>
            <person name="von Levetsow C."/>
            <person name="Liu Z."/>
            <person name="Lutz R."/>
            <person name="Lynch J.A."/>
            <person name="da Fonseca R.N."/>
            <person name="Posnien N."/>
            <person name="Reuter R."/>
            <person name="Roth S."/>
            <person name="Savard J."/>
            <person name="Schinko J.B."/>
            <person name="Schmitt C."/>
            <person name="Schoppmeier M."/>
            <person name="Schroder R."/>
            <person name="Shippy T.D."/>
            <person name="Simonnet F."/>
            <person name="Marques-Souza H."/>
            <person name="Tautz D."/>
            <person name="Tomoyasu Y."/>
            <person name="Trauner J."/>
            <person name="Van der Zee M."/>
            <person name="Vervoort M."/>
            <person name="Wittkopp N."/>
            <person name="Wimmer E.A."/>
            <person name="Yang X."/>
            <person name="Jones A.K."/>
            <person name="Sattelle D.B."/>
            <person name="Ebert P.R."/>
            <person name="Nelson D."/>
            <person name="Scott J.G."/>
            <person name="Beeman R.W."/>
            <person name="Muthukrishnan S."/>
            <person name="Kramer K.J."/>
            <person name="Arakane Y."/>
            <person name="Beeman R.W."/>
            <person name="Zhu Q."/>
            <person name="Hogenkamp D."/>
            <person name="Dixit R."/>
            <person name="Oppert B."/>
            <person name="Jiang H."/>
            <person name="Zou Z."/>
            <person name="Marshall J."/>
            <person name="Elpidina E."/>
            <person name="Vinokurov K."/>
            <person name="Oppert C."/>
            <person name="Zou Z."/>
            <person name="Evans J."/>
            <person name="Lu Z."/>
            <person name="Zhao P."/>
            <person name="Sumathipala N."/>
            <person name="Altincicek B."/>
            <person name="Vilcinskas A."/>
            <person name="Williams M."/>
            <person name="Hultmark D."/>
            <person name="Hetru C."/>
            <person name="Jiang H."/>
            <person name="Grimmelikhuijzen C.J."/>
            <person name="Hauser F."/>
            <person name="Cazzamali G."/>
            <person name="Williamson M."/>
            <person name="Park Y."/>
            <person name="Li B."/>
            <person name="Tanaka Y."/>
            <person name="Predel R."/>
            <person name="Neupert S."/>
            <person name="Schachtner J."/>
            <person name="Verleyen P."/>
            <person name="Raible F."/>
            <person name="Bork P."/>
            <person name="Friedrich M."/>
            <person name="Walden K.K."/>
            <person name="Robertson H.M."/>
            <person name="Angeli S."/>
            <person name="Foret S."/>
            <person name="Bucher G."/>
            <person name="Schuetz S."/>
            <person name="Maleszka R."/>
            <person name="Wimmer E.A."/>
            <person name="Beeman R.W."/>
            <person name="Lorenzen M."/>
            <person name="Tomoyasu Y."/>
            <person name="Miller S.C."/>
            <person name="Grossmann D."/>
            <person name="Bucher G."/>
        </authorList>
    </citation>
    <scope>NUCLEOTIDE SEQUENCE [LARGE SCALE GENOMIC DNA]</scope>
    <source>
        <strain evidence="17 18">Georgia GA2</strain>
    </source>
</reference>
<feature type="disulfide bond" evidence="10">
    <location>
        <begin position="1729"/>
        <end position="1756"/>
    </location>
</feature>
<dbReference type="Pfam" id="PF12661">
    <property type="entry name" value="hEGF"/>
    <property type="match status" value="2"/>
</dbReference>
<dbReference type="Gene3D" id="2.10.50.10">
    <property type="entry name" value="Tumor Necrosis Factor Receptor, subunit A, domain 2"/>
    <property type="match status" value="2"/>
</dbReference>
<dbReference type="SMART" id="SM00181">
    <property type="entry name" value="EGF"/>
    <property type="match status" value="8"/>
</dbReference>
<dbReference type="PROSITE" id="PS50026">
    <property type="entry name" value="EGF_3"/>
    <property type="match status" value="6"/>
</dbReference>
<dbReference type="GO" id="GO:0005576">
    <property type="term" value="C:extracellular region"/>
    <property type="evidence" value="ECO:0007669"/>
    <property type="project" value="UniProtKB-SubCell"/>
</dbReference>
<feature type="disulfide bond" evidence="10">
    <location>
        <begin position="368"/>
        <end position="411"/>
    </location>
</feature>
<dbReference type="EMBL" id="KQ971338">
    <property type="protein sequence ID" value="EFA02877.2"/>
    <property type="molecule type" value="Genomic_DNA"/>
</dbReference>
<dbReference type="Gene3D" id="2.60.120.200">
    <property type="match status" value="1"/>
</dbReference>
<dbReference type="InterPro" id="IPR000742">
    <property type="entry name" value="EGF"/>
</dbReference>
<feature type="signal peptide" evidence="11">
    <location>
        <begin position="1"/>
        <end position="18"/>
    </location>
</feature>
<feature type="domain" description="EGF-like" evidence="12">
    <location>
        <begin position="1217"/>
        <end position="1259"/>
    </location>
</feature>
<feature type="domain" description="Sushi" evidence="15">
    <location>
        <begin position="1503"/>
        <end position="1560"/>
    </location>
</feature>
<dbReference type="GO" id="GO:0050769">
    <property type="term" value="P:positive regulation of neurogenesis"/>
    <property type="evidence" value="ECO:0007669"/>
    <property type="project" value="UniProtKB-ARBA"/>
</dbReference>
<evidence type="ECO:0000259" key="12">
    <source>
        <dbReference type="PROSITE" id="PS50026"/>
    </source>
</evidence>
<evidence type="ECO:0000259" key="13">
    <source>
        <dbReference type="PROSITE" id="PS50234"/>
    </source>
</evidence>
<dbReference type="Pfam" id="PF00092">
    <property type="entry name" value="VWA"/>
    <property type="match status" value="1"/>
</dbReference>
<feature type="disulfide bond" evidence="9">
    <location>
        <begin position="1131"/>
        <end position="1140"/>
    </location>
</feature>
<keyword evidence="7 9" id="KW-1015">Disulfide bond</keyword>
<proteinExistence type="predicted"/>
<dbReference type="InterPro" id="IPR011641">
    <property type="entry name" value="Tyr-kin_ephrin_A/B_rcpt-like"/>
</dbReference>
<feature type="domain" description="Sushi" evidence="15">
    <location>
        <begin position="1693"/>
        <end position="1758"/>
    </location>
</feature>
<feature type="domain" description="Sushi" evidence="15">
    <location>
        <begin position="1759"/>
        <end position="1820"/>
    </location>
</feature>
<dbReference type="SMART" id="SM00179">
    <property type="entry name" value="EGF_CA"/>
    <property type="match status" value="6"/>
</dbReference>
<feature type="disulfide bond" evidence="10">
    <location>
        <begin position="468"/>
        <end position="495"/>
    </location>
</feature>
<dbReference type="GO" id="GO:0007476">
    <property type="term" value="P:imaginal disc-derived wing morphogenesis"/>
    <property type="evidence" value="ECO:0007669"/>
    <property type="project" value="UniProtKB-ARBA"/>
</dbReference>
<dbReference type="STRING" id="7070.D1ZZE6"/>
<feature type="domain" description="Sushi" evidence="15">
    <location>
        <begin position="366"/>
        <end position="426"/>
    </location>
</feature>
<dbReference type="InterPro" id="IPR000436">
    <property type="entry name" value="Sushi_SCR_CCP_dom"/>
</dbReference>
<evidence type="ECO:0000259" key="15">
    <source>
        <dbReference type="PROSITE" id="PS50923"/>
    </source>
</evidence>
<evidence type="ECO:0000256" key="6">
    <source>
        <dbReference type="ARBA" id="ARBA00022737"/>
    </source>
</evidence>
<dbReference type="HOGENOM" id="CLU_001117_0_0_1"/>
<comment type="subcellular location">
    <subcellularLocation>
        <location evidence="1">Secreted</location>
    </subcellularLocation>
</comment>
<accession>D1ZZE6</accession>
<dbReference type="FunFam" id="2.10.25.10:FF:000012">
    <property type="entry name" value="Delta-like protein"/>
    <property type="match status" value="2"/>
</dbReference>
<feature type="domain" description="Sushi" evidence="15">
    <location>
        <begin position="1619"/>
        <end position="1689"/>
    </location>
</feature>
<dbReference type="CDD" id="cd00054">
    <property type="entry name" value="EGF_CA"/>
    <property type="match status" value="5"/>
</dbReference>
<dbReference type="Gene3D" id="2.10.70.10">
    <property type="entry name" value="Complement Module, domain 1"/>
    <property type="match status" value="8"/>
</dbReference>
<dbReference type="InterPro" id="IPR030476">
    <property type="entry name" value="Pentaxin_CS"/>
</dbReference>
<reference evidence="17 18" key="2">
    <citation type="journal article" date="2010" name="Nucleic Acids Res.">
        <title>BeetleBase in 2010: revisions to provide comprehensive genomic information for Tribolium castaneum.</title>
        <authorList>
            <person name="Kim H.S."/>
            <person name="Murphy T."/>
            <person name="Xia J."/>
            <person name="Caragea D."/>
            <person name="Park Y."/>
            <person name="Beeman R.W."/>
            <person name="Lorenzen M.D."/>
            <person name="Butcher S."/>
            <person name="Manak J.R."/>
            <person name="Brown S.J."/>
        </authorList>
    </citation>
    <scope>GENOME REANNOTATION</scope>
    <source>
        <strain evidence="17 18">Georgia GA2</strain>
    </source>
</reference>
<feature type="domain" description="VWFA" evidence="13">
    <location>
        <begin position="79"/>
        <end position="253"/>
    </location>
</feature>
<feature type="domain" description="Pentraxin (PTX)" evidence="16">
    <location>
        <begin position="1302"/>
        <end position="1502"/>
    </location>
</feature>
<evidence type="ECO:0000256" key="4">
    <source>
        <dbReference type="ARBA" id="ARBA00022659"/>
    </source>
</evidence>
<feature type="disulfide bond" evidence="10">
    <location>
        <begin position="1660"/>
        <end position="1687"/>
    </location>
</feature>
<feature type="domain" description="Sushi" evidence="15">
    <location>
        <begin position="498"/>
        <end position="563"/>
    </location>
</feature>
<dbReference type="InterPro" id="IPR036465">
    <property type="entry name" value="vWFA_dom_sf"/>
</dbReference>
<keyword evidence="3 9" id="KW-0245">EGF-like domain</keyword>
<dbReference type="GO" id="GO:0048056">
    <property type="term" value="P:R3/R4 cell differentiation"/>
    <property type="evidence" value="ECO:0007669"/>
    <property type="project" value="UniProtKB-ARBA"/>
</dbReference>
<gene>
    <name evidence="17" type="primary">AUGUSTUS-3.0.2_08029</name>
    <name evidence="17" type="ORF">TcasGA2_TC008029</name>
</gene>
<dbReference type="InterPro" id="IPR001759">
    <property type="entry name" value="PTX_dom"/>
</dbReference>
<dbReference type="eggNOG" id="KOG4297">
    <property type="taxonomic scope" value="Eukaryota"/>
</dbReference>
<dbReference type="InParanoid" id="D1ZZE6"/>
<evidence type="ECO:0000256" key="10">
    <source>
        <dbReference type="PROSITE-ProRule" id="PRU00302"/>
    </source>
</evidence>
<dbReference type="OMA" id="KVRNCLP"/>
<dbReference type="GO" id="GO:0040008">
    <property type="term" value="P:regulation of growth"/>
    <property type="evidence" value="ECO:0007669"/>
    <property type="project" value="UniProtKB-ARBA"/>
</dbReference>
<dbReference type="Pfam" id="PF00084">
    <property type="entry name" value="Sushi"/>
    <property type="match status" value="6"/>
</dbReference>
<evidence type="ECO:0000256" key="7">
    <source>
        <dbReference type="ARBA" id="ARBA00023157"/>
    </source>
</evidence>